<evidence type="ECO:0008006" key="3">
    <source>
        <dbReference type="Google" id="ProtNLM"/>
    </source>
</evidence>
<dbReference type="EMBL" id="DVFZ01000057">
    <property type="protein sequence ID" value="HIQ82640.1"/>
    <property type="molecule type" value="Genomic_DNA"/>
</dbReference>
<accession>A0A9D1CXM1</accession>
<proteinExistence type="predicted"/>
<evidence type="ECO:0000313" key="2">
    <source>
        <dbReference type="Proteomes" id="UP000824260"/>
    </source>
</evidence>
<dbReference type="SUPFAM" id="SSF52777">
    <property type="entry name" value="CoA-dependent acyltransferases"/>
    <property type="match status" value="1"/>
</dbReference>
<dbReference type="Proteomes" id="UP000824260">
    <property type="component" value="Unassembled WGS sequence"/>
</dbReference>
<name>A0A9D1CXM1_9FIRM</name>
<organism evidence="1 2">
    <name type="scientific">Candidatus Pullichristensenella stercorigallinarum</name>
    <dbReference type="NCBI Taxonomy" id="2840909"/>
    <lineage>
        <taxon>Bacteria</taxon>
        <taxon>Bacillati</taxon>
        <taxon>Bacillota</taxon>
        <taxon>Clostridia</taxon>
        <taxon>Candidatus Pullichristensenella</taxon>
    </lineage>
</organism>
<dbReference type="Pfam" id="PF00302">
    <property type="entry name" value="CAT"/>
    <property type="match status" value="1"/>
</dbReference>
<evidence type="ECO:0000313" key="1">
    <source>
        <dbReference type="EMBL" id="HIQ82640.1"/>
    </source>
</evidence>
<dbReference type="InterPro" id="IPR023213">
    <property type="entry name" value="CAT-like_dom_sf"/>
</dbReference>
<dbReference type="Gene3D" id="3.30.559.10">
    <property type="entry name" value="Chloramphenicol acetyltransferase-like domain"/>
    <property type="match status" value="1"/>
</dbReference>
<gene>
    <name evidence="1" type="ORF">IAA52_06005</name>
</gene>
<comment type="caution">
    <text evidence="1">The sequence shown here is derived from an EMBL/GenBank/DDBJ whole genome shotgun (WGS) entry which is preliminary data.</text>
</comment>
<reference evidence="1" key="1">
    <citation type="submission" date="2020-10" db="EMBL/GenBank/DDBJ databases">
        <authorList>
            <person name="Gilroy R."/>
        </authorList>
    </citation>
    <scope>NUCLEOTIDE SEQUENCE</scope>
    <source>
        <strain evidence="1">ChiSjej6B24-2974</strain>
    </source>
</reference>
<sequence>MAQAKSEKNIHPQNSDLCRTDLIYFSAIPWVDYTAMTLPAMTNRAGTDDQTYNTVPCVGWGKYVREGEKFQMSMHMKISHAFVDGKPLADAFNNIQSAVKSLDFGGSSGLPPRTLVK</sequence>
<reference evidence="1" key="2">
    <citation type="journal article" date="2021" name="PeerJ">
        <title>Extensive microbial diversity within the chicken gut microbiome revealed by metagenomics and culture.</title>
        <authorList>
            <person name="Gilroy R."/>
            <person name="Ravi A."/>
            <person name="Getino M."/>
            <person name="Pursley I."/>
            <person name="Horton D.L."/>
            <person name="Alikhan N.F."/>
            <person name="Baker D."/>
            <person name="Gharbi K."/>
            <person name="Hall N."/>
            <person name="Watson M."/>
            <person name="Adriaenssens E.M."/>
            <person name="Foster-Nyarko E."/>
            <person name="Jarju S."/>
            <person name="Secka A."/>
            <person name="Antonio M."/>
            <person name="Oren A."/>
            <person name="Chaudhuri R.R."/>
            <person name="La Ragione R."/>
            <person name="Hildebrand F."/>
            <person name="Pallen M.J."/>
        </authorList>
    </citation>
    <scope>NUCLEOTIDE SEQUENCE</scope>
    <source>
        <strain evidence="1">ChiSjej6B24-2974</strain>
    </source>
</reference>
<protein>
    <recommendedName>
        <fullName evidence="3">Chloramphenicol acetyltransferase</fullName>
    </recommendedName>
</protein>
<dbReference type="PANTHER" id="PTHR38474">
    <property type="entry name" value="SLR0299 PROTEIN"/>
    <property type="match status" value="1"/>
</dbReference>
<dbReference type="InterPro" id="IPR001707">
    <property type="entry name" value="Cmp_AcTrfase"/>
</dbReference>
<dbReference type="PANTHER" id="PTHR38474:SF1">
    <property type="entry name" value="SLR0299 PROTEIN"/>
    <property type="match status" value="1"/>
</dbReference>
<dbReference type="GO" id="GO:0008811">
    <property type="term" value="F:chloramphenicol O-acetyltransferase activity"/>
    <property type="evidence" value="ECO:0007669"/>
    <property type="project" value="InterPro"/>
</dbReference>
<dbReference type="AlphaFoldDB" id="A0A9D1CXM1"/>